<dbReference type="AlphaFoldDB" id="A0A151AHD8"/>
<evidence type="ECO:0000256" key="1">
    <source>
        <dbReference type="SAM" id="Phobius"/>
    </source>
</evidence>
<keyword evidence="1" id="KW-0812">Transmembrane</keyword>
<protein>
    <recommendedName>
        <fullName evidence="4">LexA-binding, inner membrane-associated hydrolase</fullName>
    </recommendedName>
</protein>
<evidence type="ECO:0000313" key="2">
    <source>
        <dbReference type="EMBL" id="KYH27025.1"/>
    </source>
</evidence>
<dbReference type="InterPro" id="IPR007404">
    <property type="entry name" value="YdjM-like"/>
</dbReference>
<keyword evidence="1" id="KW-0472">Membrane</keyword>
<sequence>MWPWEHVIVGYVAYSLFSHLVYREGPDGVAALAVVFAALFPDLLDKTLSWQFGIFPGGYAIGHSVFVAVPLSVLAGVLAHRLGRPRAGLAFGAGYLLHLPSDVIPDYPRYGRFPVERVLWPLEQAEGEHGQGLINGFLEAFVPLAYQLITLDPSPELTFQLGLMGCAFLLWTYDGMPVLRELVVGTHRQVTGTERS</sequence>
<dbReference type="Proteomes" id="UP000075321">
    <property type="component" value="Unassembled WGS sequence"/>
</dbReference>
<comment type="caution">
    <text evidence="2">The sequence shown here is derived from an EMBL/GenBank/DDBJ whole genome shotgun (WGS) entry which is preliminary data.</text>
</comment>
<dbReference type="PATRIC" id="fig|1008153.3.peg.920"/>
<organism evidence="2 3">
    <name type="scientific">Halalkalicoccus paucihalophilus</name>
    <dbReference type="NCBI Taxonomy" id="1008153"/>
    <lineage>
        <taxon>Archaea</taxon>
        <taxon>Methanobacteriati</taxon>
        <taxon>Methanobacteriota</taxon>
        <taxon>Stenosarchaea group</taxon>
        <taxon>Halobacteria</taxon>
        <taxon>Halobacteriales</taxon>
        <taxon>Halococcaceae</taxon>
        <taxon>Halalkalicoccus</taxon>
    </lineage>
</organism>
<evidence type="ECO:0000313" key="3">
    <source>
        <dbReference type="Proteomes" id="UP000075321"/>
    </source>
</evidence>
<gene>
    <name evidence="2" type="ORF">HAPAU_09140</name>
</gene>
<dbReference type="RefSeq" id="WP_066380055.1">
    <property type="nucleotide sequence ID" value="NZ_LTAZ01000003.1"/>
</dbReference>
<feature type="transmembrane region" description="Helical" evidence="1">
    <location>
        <begin position="60"/>
        <end position="79"/>
    </location>
</feature>
<keyword evidence="3" id="KW-1185">Reference proteome</keyword>
<keyword evidence="1" id="KW-1133">Transmembrane helix</keyword>
<dbReference type="EMBL" id="LTAZ01000003">
    <property type="protein sequence ID" value="KYH27025.1"/>
    <property type="molecule type" value="Genomic_DNA"/>
</dbReference>
<name>A0A151AHD8_9EURY</name>
<dbReference type="Pfam" id="PF04307">
    <property type="entry name" value="YdjM"/>
    <property type="match status" value="1"/>
</dbReference>
<reference evidence="2 3" key="1">
    <citation type="submission" date="2016-02" db="EMBL/GenBank/DDBJ databases">
        <title>Genome sequence of Halalkalicoccus paucihalophilus DSM 24557.</title>
        <authorList>
            <person name="Poehlein A."/>
            <person name="Daniel R."/>
        </authorList>
    </citation>
    <scope>NUCLEOTIDE SEQUENCE [LARGE SCALE GENOMIC DNA]</scope>
    <source>
        <strain evidence="2 3">DSM 24557</strain>
    </source>
</reference>
<accession>A0A151AHD8</accession>
<dbReference type="OrthoDB" id="206308at2157"/>
<evidence type="ECO:0008006" key="4">
    <source>
        <dbReference type="Google" id="ProtNLM"/>
    </source>
</evidence>
<proteinExistence type="predicted"/>